<accession>A0A0W0G0H7</accession>
<protein>
    <submittedName>
        <fullName evidence="2">Uncharacterized protein</fullName>
    </submittedName>
</protein>
<dbReference type="Proteomes" id="UP000054988">
    <property type="component" value="Unassembled WGS sequence"/>
</dbReference>
<reference evidence="2 3" key="1">
    <citation type="submission" date="2015-12" db="EMBL/GenBank/DDBJ databases">
        <title>Draft genome sequence of Moniliophthora roreri, the causal agent of frosty pod rot of cacao.</title>
        <authorList>
            <person name="Aime M.C."/>
            <person name="Diaz-Valderrama J.R."/>
            <person name="Kijpornyongpan T."/>
            <person name="Phillips-Mora W."/>
        </authorList>
    </citation>
    <scope>NUCLEOTIDE SEQUENCE [LARGE SCALE GENOMIC DNA]</scope>
    <source>
        <strain evidence="2 3">MCA 2952</strain>
    </source>
</reference>
<proteinExistence type="predicted"/>
<gene>
    <name evidence="2" type="ORF">WG66_5346</name>
</gene>
<dbReference type="AlphaFoldDB" id="A0A0W0G0H7"/>
<dbReference type="EMBL" id="LATX01001389">
    <property type="protein sequence ID" value="KTB42076.1"/>
    <property type="molecule type" value="Genomic_DNA"/>
</dbReference>
<organism evidence="2 3">
    <name type="scientific">Moniliophthora roreri</name>
    <name type="common">Frosty pod rot fungus</name>
    <name type="synonym">Monilia roreri</name>
    <dbReference type="NCBI Taxonomy" id="221103"/>
    <lineage>
        <taxon>Eukaryota</taxon>
        <taxon>Fungi</taxon>
        <taxon>Dikarya</taxon>
        <taxon>Basidiomycota</taxon>
        <taxon>Agaricomycotina</taxon>
        <taxon>Agaricomycetes</taxon>
        <taxon>Agaricomycetidae</taxon>
        <taxon>Agaricales</taxon>
        <taxon>Marasmiineae</taxon>
        <taxon>Marasmiaceae</taxon>
        <taxon>Moniliophthora</taxon>
    </lineage>
</organism>
<comment type="caution">
    <text evidence="2">The sequence shown here is derived from an EMBL/GenBank/DDBJ whole genome shotgun (WGS) entry which is preliminary data.</text>
</comment>
<feature type="compositionally biased region" description="Low complexity" evidence="1">
    <location>
        <begin position="31"/>
        <end position="45"/>
    </location>
</feature>
<evidence type="ECO:0000256" key="1">
    <source>
        <dbReference type="SAM" id="MobiDB-lite"/>
    </source>
</evidence>
<name>A0A0W0G0H7_MONRR</name>
<sequence>MPVSISGPEPTPKRPKGWVDRGQKARSAGASSRIQTRSSTRQIYL</sequence>
<evidence type="ECO:0000313" key="2">
    <source>
        <dbReference type="EMBL" id="KTB42076.1"/>
    </source>
</evidence>
<feature type="region of interest" description="Disordered" evidence="1">
    <location>
        <begin position="1"/>
        <end position="45"/>
    </location>
</feature>
<evidence type="ECO:0000313" key="3">
    <source>
        <dbReference type="Proteomes" id="UP000054988"/>
    </source>
</evidence>